<keyword evidence="5" id="KW-1003">Cell membrane</keyword>
<keyword evidence="3 5" id="KW-1133">Transmembrane helix</keyword>
<dbReference type="HAMAP" id="MF_00902">
    <property type="entry name" value="TatC"/>
    <property type="match status" value="1"/>
</dbReference>
<evidence type="ECO:0000256" key="2">
    <source>
        <dbReference type="ARBA" id="ARBA00022692"/>
    </source>
</evidence>
<accession>A0A2P8H2B1</accession>
<name>A0A2P8H2B1_9BACL</name>
<comment type="subcellular location">
    <subcellularLocation>
        <location evidence="5">Cell membrane</location>
        <topology evidence="5">Multi-pass membrane protein</topology>
    </subcellularLocation>
    <subcellularLocation>
        <location evidence="1">Membrane</location>
        <topology evidence="1">Multi-pass membrane protein</topology>
    </subcellularLocation>
</comment>
<feature type="transmembrane region" description="Helical" evidence="5">
    <location>
        <begin position="157"/>
        <end position="179"/>
    </location>
</feature>
<dbReference type="InterPro" id="IPR002033">
    <property type="entry name" value="TatC"/>
</dbReference>
<evidence type="ECO:0000256" key="1">
    <source>
        <dbReference type="ARBA" id="ARBA00004141"/>
    </source>
</evidence>
<feature type="transmembrane region" description="Helical" evidence="5">
    <location>
        <begin position="191"/>
        <end position="206"/>
    </location>
</feature>
<feature type="transmembrane region" description="Helical" evidence="5">
    <location>
        <begin position="212"/>
        <end position="233"/>
    </location>
</feature>
<proteinExistence type="inferred from homology"/>
<reference evidence="6 7" key="1">
    <citation type="submission" date="2018-03" db="EMBL/GenBank/DDBJ databases">
        <title>Genomic Encyclopedia of Type Strains, Phase III (KMG-III): the genomes of soil and plant-associated and newly described type strains.</title>
        <authorList>
            <person name="Whitman W."/>
        </authorList>
    </citation>
    <scope>NUCLEOTIDE SEQUENCE [LARGE SCALE GENOMIC DNA]</scope>
    <source>
        <strain evidence="6 7">CGMCC 1.12259</strain>
    </source>
</reference>
<evidence type="ECO:0000256" key="4">
    <source>
        <dbReference type="ARBA" id="ARBA00023136"/>
    </source>
</evidence>
<evidence type="ECO:0000313" key="7">
    <source>
        <dbReference type="Proteomes" id="UP000242682"/>
    </source>
</evidence>
<sequence length="245" mass="27868">MDKQETVVEHLAELRKRLIIIVVAFAISLGIGFATAERTLQFIKMQPTAAHVEWNVFAYTDGIMIYLKCALLLALLITLPIALYQIWQFVKPGLSQQEAKGTFFFIPASCLLFAAGVSFSYFILFPLMLNFMSGINQSIGATETYGMSQYFTFMFNLIIPVGIVFEMPVVIMFLTKLGIVTPFTLRKMRKVAYFVLVVVGVLISPPDFISDILIIIPLFILFEISIFVSSWTYRRKLKHYEELAK</sequence>
<dbReference type="InterPro" id="IPR019820">
    <property type="entry name" value="Sec-indep_translocase_CS"/>
</dbReference>
<keyword evidence="5" id="KW-0653">Protein transport</keyword>
<dbReference type="PANTHER" id="PTHR30371:SF0">
    <property type="entry name" value="SEC-INDEPENDENT PROTEIN TRANSLOCASE PROTEIN TATC, CHLOROPLASTIC-RELATED"/>
    <property type="match status" value="1"/>
</dbReference>
<comment type="similarity">
    <text evidence="5">Belongs to the TatC family.</text>
</comment>
<protein>
    <recommendedName>
        <fullName evidence="5">Sec-independent protein translocase protein TatC</fullName>
    </recommendedName>
</protein>
<feature type="transmembrane region" description="Helical" evidence="5">
    <location>
        <begin position="18"/>
        <end position="36"/>
    </location>
</feature>
<comment type="caution">
    <text evidence="6">The sequence shown here is derived from an EMBL/GenBank/DDBJ whole genome shotgun (WGS) entry which is preliminary data.</text>
</comment>
<comment type="subunit">
    <text evidence="5">Forms a complex with TatA.</text>
</comment>
<dbReference type="GO" id="GO:0033281">
    <property type="term" value="C:TAT protein transport complex"/>
    <property type="evidence" value="ECO:0007669"/>
    <property type="project" value="UniProtKB-UniRule"/>
</dbReference>
<evidence type="ECO:0000313" key="6">
    <source>
        <dbReference type="EMBL" id="PSL40352.1"/>
    </source>
</evidence>
<dbReference type="Proteomes" id="UP000242682">
    <property type="component" value="Unassembled WGS sequence"/>
</dbReference>
<dbReference type="AlphaFoldDB" id="A0A2P8H2B1"/>
<organism evidence="6 7">
    <name type="scientific">Planomicrobium soli</name>
    <dbReference type="NCBI Taxonomy" id="1176648"/>
    <lineage>
        <taxon>Bacteria</taxon>
        <taxon>Bacillati</taxon>
        <taxon>Bacillota</taxon>
        <taxon>Bacilli</taxon>
        <taxon>Bacillales</taxon>
        <taxon>Caryophanaceae</taxon>
        <taxon>Planomicrobium</taxon>
    </lineage>
</organism>
<keyword evidence="5" id="KW-0811">Translocation</keyword>
<keyword evidence="2 5" id="KW-0812">Transmembrane</keyword>
<dbReference type="PRINTS" id="PR01840">
    <property type="entry name" value="TATCFAMILY"/>
</dbReference>
<feature type="transmembrane region" description="Helical" evidence="5">
    <location>
        <begin position="63"/>
        <end position="83"/>
    </location>
</feature>
<dbReference type="NCBIfam" id="TIGR00945">
    <property type="entry name" value="tatC"/>
    <property type="match status" value="1"/>
</dbReference>
<dbReference type="Pfam" id="PF00902">
    <property type="entry name" value="TatC"/>
    <property type="match status" value="1"/>
</dbReference>
<comment type="function">
    <text evidence="5">Part of the twin-arginine translocation (Tat) system that transports large folded proteins containing a characteristic twin-arginine motif in their signal peptide across membranes.</text>
</comment>
<dbReference type="OrthoDB" id="9777044at2"/>
<gene>
    <name evidence="5" type="primary">tatC</name>
    <name evidence="6" type="ORF">B0H99_105129</name>
</gene>
<keyword evidence="5" id="KW-0813">Transport</keyword>
<dbReference type="EMBL" id="PYAT01000005">
    <property type="protein sequence ID" value="PSL40352.1"/>
    <property type="molecule type" value="Genomic_DNA"/>
</dbReference>
<dbReference type="GO" id="GO:0043953">
    <property type="term" value="P:protein transport by the Tat complex"/>
    <property type="evidence" value="ECO:0007669"/>
    <property type="project" value="UniProtKB-UniRule"/>
</dbReference>
<dbReference type="GO" id="GO:0009977">
    <property type="term" value="F:proton motive force dependent protein transmembrane transporter activity"/>
    <property type="evidence" value="ECO:0007669"/>
    <property type="project" value="TreeGrafter"/>
</dbReference>
<dbReference type="PANTHER" id="PTHR30371">
    <property type="entry name" value="SEC-INDEPENDENT PROTEIN TRANSLOCASE PROTEIN TATC"/>
    <property type="match status" value="1"/>
</dbReference>
<dbReference type="RefSeq" id="WP_106533136.1">
    <property type="nucleotide sequence ID" value="NZ_PYAT01000005.1"/>
</dbReference>
<dbReference type="PROSITE" id="PS01218">
    <property type="entry name" value="TATC"/>
    <property type="match status" value="1"/>
</dbReference>
<keyword evidence="7" id="KW-1185">Reference proteome</keyword>
<evidence type="ECO:0000256" key="3">
    <source>
        <dbReference type="ARBA" id="ARBA00022989"/>
    </source>
</evidence>
<dbReference type="GO" id="GO:0065002">
    <property type="term" value="P:intracellular protein transmembrane transport"/>
    <property type="evidence" value="ECO:0007669"/>
    <property type="project" value="TreeGrafter"/>
</dbReference>
<keyword evidence="4 5" id="KW-0472">Membrane</keyword>
<feature type="transmembrane region" description="Helical" evidence="5">
    <location>
        <begin position="103"/>
        <end position="124"/>
    </location>
</feature>
<evidence type="ECO:0000256" key="5">
    <source>
        <dbReference type="HAMAP-Rule" id="MF_00902"/>
    </source>
</evidence>